<dbReference type="InterPro" id="IPR009003">
    <property type="entry name" value="Peptidase_S1_PA"/>
</dbReference>
<sequence>MASRNRSRDARGIRAADREPEAHAPDDVLVRIHDPGGRLLGTGFVADHHGTVITSHEAVHGLTRLMVRTARGGVREVSADEVMPLPHRDLALVRTKGLGVPPLPVTVRERIEPGTYVRIAAGGWREARILGTTEVTYAAADRRRPLGPALELAVGTAGRDALAPGGGAAGGPVVDAATGAVVGVLGTALRAGRREAGFAVPLLARTPGDTAAGHRADGPLADLLAENAATVPAHGADLNPAGVVELTATSVGQDSPPGPLGAGAPAAEPVARAAVLRELTAFLDGPAPVLGLVGAPGSGRTTALAALAARRAPNAAPVPALWLRGADLRETDASVADAARRALARAARIVGASERPFPGGPQDATPERLARVARAAGCPLLLLLDGPEEMPPLPAPRLSEWAEGTARWLRETGARLVVACGVEYWERAGAEFGRGTLYGGRGGAEPEGGIGGVPAPTSGAGAGGGGRPDADGGDGGGGERSSAAGGEGPPETVDAGGQRRPPAVAGGARAAHEGGARAVTAALPPWVALRALPPCVPLGDLTEEEARQARARYGVPEDALPEADARHPLTLRLLSEVCAALPGAPDPARVDRDEVFAAYLDLVCLRIAVRLAAHNGLRGTAVRRLAARVAGQVHEAARRSLAAGQGALDRTGFEAVFPWGQAPARLGGGTGWATAVLAEGLLVPAGNGYRFAHEELADWLQGIHLDLDEALGALVHTGARPVPVPHHRIGPVVQAMLHLARHPGSRHLAARLGELVHALEADPHSWWAARLLGEVLPRVPDASPYTEVLRLLADRIAAWRGAGRPVPRELGPDFWTALALPREICADLLRRLILADGPPHRPGPRYLDTAARLLDDDPATVQPLLVRWFDDERPLPGAPHATVATAAQALLHTRRRLAPDALVEVLADSTHRRSGELLTVLAEEEPSAVCRAVGRWAHDARPARRMAAVTYGLRAAPYVHSAADRDLLRQAALRLLGDPGEAAPHGGALALLVQDPAVRGRYLDPALRLFAAGDPCLPPRAMAAALPTHPEPVLNAFRARLAGPDAGEALRRLADAARPGLVGRIAAVIGEAVTERPGILRHLAAYVAQRLDREETGQATAARAALPPLVTALLDSGSEPVRAALATVLGGAGTSASRPLRGELLEFLLARERDPAVLDALLRAAARRDGDDLRGLLHRTAFLLVRTPDGAARFDRALVDLGRHVPGFAARVTGWLAEVPGEWAVLVGPGTRRTLEDLADAPLPA</sequence>
<gene>
    <name evidence="2" type="ORF">TU94_24100</name>
</gene>
<evidence type="ECO:0000313" key="3">
    <source>
        <dbReference type="Proteomes" id="UP000032234"/>
    </source>
</evidence>
<dbReference type="OrthoDB" id="4194218at2"/>
<dbReference type="KEGG" id="scw:TU94_24100"/>
<feature type="region of interest" description="Disordered" evidence="1">
    <location>
        <begin position="443"/>
        <end position="511"/>
    </location>
</feature>
<dbReference type="RefSeq" id="WP_044384500.1">
    <property type="nucleotide sequence ID" value="NZ_CP010849.1"/>
</dbReference>
<dbReference type="EMBL" id="CP010849">
    <property type="protein sequence ID" value="AJP04097.1"/>
    <property type="molecule type" value="Genomic_DNA"/>
</dbReference>
<dbReference type="Proteomes" id="UP000032234">
    <property type="component" value="Chromosome"/>
</dbReference>
<dbReference type="HOGENOM" id="CLU_007165_0_0_11"/>
<feature type="region of interest" description="Disordered" evidence="1">
    <location>
        <begin position="1"/>
        <end position="26"/>
    </location>
</feature>
<reference evidence="2 3" key="1">
    <citation type="submission" date="2015-02" db="EMBL/GenBank/DDBJ databases">
        <title>Genome sequence of thermotolerant Streptomyces cyaneogriseus subsp. Noncyanogenus NMWT1, the producer of nematocidal antibiotics nemadectin.</title>
        <authorList>
            <person name="Wang H."/>
            <person name="Li C."/>
            <person name="Xiang W."/>
            <person name="Wang X."/>
        </authorList>
    </citation>
    <scope>NUCLEOTIDE SEQUENCE [LARGE SCALE GENOMIC DNA]</scope>
    <source>
        <strain evidence="2 3">NMWT 1</strain>
    </source>
</reference>
<dbReference type="Pfam" id="PF13365">
    <property type="entry name" value="Trypsin_2"/>
    <property type="match status" value="1"/>
</dbReference>
<dbReference type="SUPFAM" id="SSF52540">
    <property type="entry name" value="P-loop containing nucleoside triphosphate hydrolases"/>
    <property type="match status" value="1"/>
</dbReference>
<evidence type="ECO:0000313" key="2">
    <source>
        <dbReference type="EMBL" id="AJP04097.1"/>
    </source>
</evidence>
<dbReference type="InterPro" id="IPR027417">
    <property type="entry name" value="P-loop_NTPase"/>
</dbReference>
<feature type="compositionally biased region" description="Gly residues" evidence="1">
    <location>
        <begin position="460"/>
        <end position="479"/>
    </location>
</feature>
<dbReference type="AlphaFoldDB" id="A0A0C5FVN5"/>
<dbReference type="SUPFAM" id="SSF50494">
    <property type="entry name" value="Trypsin-like serine proteases"/>
    <property type="match status" value="1"/>
</dbReference>
<name>A0A0C5FVN5_9ACTN</name>
<dbReference type="STRING" id="477245.TU94_24100"/>
<keyword evidence="3" id="KW-1185">Reference proteome</keyword>
<organism evidence="2 3">
    <name type="scientific">Streptomyces cyaneogriseus subsp. noncyanogenus</name>
    <dbReference type="NCBI Taxonomy" id="477245"/>
    <lineage>
        <taxon>Bacteria</taxon>
        <taxon>Bacillati</taxon>
        <taxon>Actinomycetota</taxon>
        <taxon>Actinomycetes</taxon>
        <taxon>Kitasatosporales</taxon>
        <taxon>Streptomycetaceae</taxon>
        <taxon>Streptomyces</taxon>
    </lineage>
</organism>
<dbReference type="PATRIC" id="fig|477245.3.peg.5087"/>
<feature type="compositionally biased region" description="Low complexity" evidence="1">
    <location>
        <begin position="495"/>
        <end position="509"/>
    </location>
</feature>
<protein>
    <submittedName>
        <fullName evidence="2">Large Pro/Ala/Gly-rich protein</fullName>
    </submittedName>
</protein>
<evidence type="ECO:0000256" key="1">
    <source>
        <dbReference type="SAM" id="MobiDB-lite"/>
    </source>
</evidence>
<accession>A0A0C5FVN5</accession>
<feature type="compositionally biased region" description="Gly residues" evidence="1">
    <location>
        <begin position="443"/>
        <end position="452"/>
    </location>
</feature>
<proteinExistence type="predicted"/>
<dbReference type="Gene3D" id="2.40.10.120">
    <property type="match status" value="1"/>
</dbReference>